<dbReference type="CDD" id="cd06261">
    <property type="entry name" value="TM_PBP2"/>
    <property type="match status" value="1"/>
</dbReference>
<feature type="transmembrane region" description="Helical" evidence="7">
    <location>
        <begin position="264"/>
        <end position="281"/>
    </location>
</feature>
<dbReference type="eggNOG" id="COG0395">
    <property type="taxonomic scope" value="Bacteria"/>
</dbReference>
<evidence type="ECO:0000256" key="2">
    <source>
        <dbReference type="ARBA" id="ARBA00022448"/>
    </source>
</evidence>
<evidence type="ECO:0000256" key="6">
    <source>
        <dbReference type="ARBA" id="ARBA00023136"/>
    </source>
</evidence>
<evidence type="ECO:0000256" key="4">
    <source>
        <dbReference type="ARBA" id="ARBA00022692"/>
    </source>
</evidence>
<dbReference type="Pfam" id="PF00528">
    <property type="entry name" value="BPD_transp_1"/>
    <property type="match status" value="1"/>
</dbReference>
<feature type="transmembrane region" description="Helical" evidence="7">
    <location>
        <begin position="79"/>
        <end position="98"/>
    </location>
</feature>
<dbReference type="KEGG" id="cce:Ccel_1015"/>
<evidence type="ECO:0000256" key="1">
    <source>
        <dbReference type="ARBA" id="ARBA00004651"/>
    </source>
</evidence>
<dbReference type="Gene3D" id="1.10.3720.10">
    <property type="entry name" value="MetI-like"/>
    <property type="match status" value="1"/>
</dbReference>
<organism evidence="9 10">
    <name type="scientific">Ruminiclostridium cellulolyticum (strain ATCC 35319 / DSM 5812 / JCM 6584 / H10)</name>
    <name type="common">Clostridium cellulolyticum</name>
    <dbReference type="NCBI Taxonomy" id="394503"/>
    <lineage>
        <taxon>Bacteria</taxon>
        <taxon>Bacillati</taxon>
        <taxon>Bacillota</taxon>
        <taxon>Clostridia</taxon>
        <taxon>Eubacteriales</taxon>
        <taxon>Oscillospiraceae</taxon>
        <taxon>Ruminiclostridium</taxon>
    </lineage>
</organism>
<dbReference type="Proteomes" id="UP000001349">
    <property type="component" value="Chromosome"/>
</dbReference>
<dbReference type="STRING" id="394503.Ccel_1015"/>
<dbReference type="PANTHER" id="PTHR43744:SF9">
    <property type="entry name" value="POLYGALACTURONAN_RHAMNOGALACTURONAN TRANSPORT SYSTEM PERMEASE PROTEIN YTCP"/>
    <property type="match status" value="1"/>
</dbReference>
<sequence length="296" mass="33509" precursor="true">MKTKYCLQDRIFNKVNHTLLAIFLLAVLYPFIYLISCSFSSGDALMTGKVKLLPVEPTLLGYKTVFAYRPIWSGYLNSLIYMVSGTIVSVVLTIMASYPLSRDDLKGKKFFMGYFLFTMMFNGGLVPTYMLVKQLHMIDTIWAIILPTALSAYNVIVARTFYRQNIPLELLEASRLDGCDDFRFLLKIVIPLSKPIIAVISLWVAVALWNSYFSALIYLNSEEKYPLQLVLRGILIMGSADLSQSGVDPEIRLRNQYLGEMLKYGTIVVSSLPLMILYPFVQKYFVKGVMIGSVKG</sequence>
<reference evidence="9 10" key="1">
    <citation type="submission" date="2009-01" db="EMBL/GenBank/DDBJ databases">
        <title>Complete sequence of Clostridium cellulolyticum H10.</title>
        <authorList>
            <consortium name="US DOE Joint Genome Institute"/>
            <person name="Lucas S."/>
            <person name="Copeland A."/>
            <person name="Lapidus A."/>
            <person name="Glavina del Rio T."/>
            <person name="Dalin E."/>
            <person name="Tice H."/>
            <person name="Bruce D."/>
            <person name="Goodwin L."/>
            <person name="Pitluck S."/>
            <person name="Chertkov O."/>
            <person name="Saunders E."/>
            <person name="Brettin T."/>
            <person name="Detter J.C."/>
            <person name="Han C."/>
            <person name="Larimer F."/>
            <person name="Land M."/>
            <person name="Hauser L."/>
            <person name="Kyrpides N."/>
            <person name="Ivanova N."/>
            <person name="Zhou J."/>
            <person name="Richardson P."/>
        </authorList>
    </citation>
    <scope>NUCLEOTIDE SEQUENCE [LARGE SCALE GENOMIC DNA]</scope>
    <source>
        <strain evidence="10">ATCC 35319 / DSM 5812 / JCM 6584 / H10</strain>
    </source>
</reference>
<dbReference type="OrthoDB" id="157184at2"/>
<gene>
    <name evidence="9" type="ordered locus">Ccel_1015</name>
</gene>
<dbReference type="SUPFAM" id="SSF161098">
    <property type="entry name" value="MetI-like"/>
    <property type="match status" value="1"/>
</dbReference>
<evidence type="ECO:0000313" key="9">
    <source>
        <dbReference type="EMBL" id="ACL75377.1"/>
    </source>
</evidence>
<dbReference type="EMBL" id="CP001348">
    <property type="protein sequence ID" value="ACL75377.1"/>
    <property type="molecule type" value="Genomic_DNA"/>
</dbReference>
<keyword evidence="5 7" id="KW-1133">Transmembrane helix</keyword>
<proteinExistence type="inferred from homology"/>
<feature type="transmembrane region" description="Helical" evidence="7">
    <location>
        <begin position="196"/>
        <end position="219"/>
    </location>
</feature>
<dbReference type="PANTHER" id="PTHR43744">
    <property type="entry name" value="ABC TRANSPORTER PERMEASE PROTEIN MG189-RELATED-RELATED"/>
    <property type="match status" value="1"/>
</dbReference>
<feature type="transmembrane region" description="Helical" evidence="7">
    <location>
        <begin position="20"/>
        <end position="41"/>
    </location>
</feature>
<dbReference type="InterPro" id="IPR035906">
    <property type="entry name" value="MetI-like_sf"/>
</dbReference>
<evidence type="ECO:0000256" key="7">
    <source>
        <dbReference type="RuleBase" id="RU363032"/>
    </source>
</evidence>
<keyword evidence="4 7" id="KW-0812">Transmembrane</keyword>
<feature type="domain" description="ABC transmembrane type-1" evidence="8">
    <location>
        <begin position="75"/>
        <end position="285"/>
    </location>
</feature>
<dbReference type="GO" id="GO:0005886">
    <property type="term" value="C:plasma membrane"/>
    <property type="evidence" value="ECO:0007669"/>
    <property type="project" value="UniProtKB-SubCell"/>
</dbReference>
<feature type="transmembrane region" description="Helical" evidence="7">
    <location>
        <begin position="141"/>
        <end position="162"/>
    </location>
</feature>
<keyword evidence="10" id="KW-1185">Reference proteome</keyword>
<keyword evidence="6 7" id="KW-0472">Membrane</keyword>
<evidence type="ECO:0000313" key="10">
    <source>
        <dbReference type="Proteomes" id="UP000001349"/>
    </source>
</evidence>
<protein>
    <submittedName>
        <fullName evidence="9">Binding-protein-dependent transport systems inner membrane component</fullName>
    </submittedName>
</protein>
<evidence type="ECO:0000256" key="3">
    <source>
        <dbReference type="ARBA" id="ARBA00022475"/>
    </source>
</evidence>
<keyword evidence="2 7" id="KW-0813">Transport</keyword>
<dbReference type="RefSeq" id="WP_015924534.1">
    <property type="nucleotide sequence ID" value="NC_011898.1"/>
</dbReference>
<comment type="subcellular location">
    <subcellularLocation>
        <location evidence="1 7">Cell membrane</location>
        <topology evidence="1 7">Multi-pass membrane protein</topology>
    </subcellularLocation>
</comment>
<dbReference type="PROSITE" id="PS50928">
    <property type="entry name" value="ABC_TM1"/>
    <property type="match status" value="1"/>
</dbReference>
<dbReference type="HOGENOM" id="CLU_016047_1_0_9"/>
<dbReference type="GO" id="GO:0055085">
    <property type="term" value="P:transmembrane transport"/>
    <property type="evidence" value="ECO:0007669"/>
    <property type="project" value="InterPro"/>
</dbReference>
<evidence type="ECO:0000256" key="5">
    <source>
        <dbReference type="ARBA" id="ARBA00022989"/>
    </source>
</evidence>
<dbReference type="AlphaFoldDB" id="B8I9B7"/>
<feature type="transmembrane region" description="Helical" evidence="7">
    <location>
        <begin position="110"/>
        <end position="129"/>
    </location>
</feature>
<name>B8I9B7_RUMCH</name>
<keyword evidence="3" id="KW-1003">Cell membrane</keyword>
<accession>B8I9B7</accession>
<dbReference type="InterPro" id="IPR000515">
    <property type="entry name" value="MetI-like"/>
</dbReference>
<evidence type="ECO:0000259" key="8">
    <source>
        <dbReference type="PROSITE" id="PS50928"/>
    </source>
</evidence>
<comment type="similarity">
    <text evidence="7">Belongs to the binding-protein-dependent transport system permease family.</text>
</comment>